<dbReference type="KEGG" id="fsy:FsymDg_2438"/>
<accession>F8B1E4</accession>
<evidence type="ECO:0000313" key="2">
    <source>
        <dbReference type="Proteomes" id="UP000001549"/>
    </source>
</evidence>
<keyword evidence="2" id="KW-1185">Reference proteome</keyword>
<dbReference type="EMBL" id="CP002801">
    <property type="protein sequence ID" value="AEH09816.1"/>
    <property type="molecule type" value="Genomic_DNA"/>
</dbReference>
<protein>
    <submittedName>
        <fullName evidence="1">Uncharacterized protein</fullName>
    </submittedName>
</protein>
<dbReference type="Proteomes" id="UP000001549">
    <property type="component" value="Chromosome"/>
</dbReference>
<sequence>MSPPERQKGNSMRFYRRFLNTRNGSQKNPTVFRENLSGNNREKFSWRPPVVSRAVRPGLLDTPWPPARPGRSVT</sequence>
<proteinExistence type="predicted"/>
<name>F8B1E4_9ACTN</name>
<dbReference type="HOGENOM" id="CLU_2682413_0_0_11"/>
<reference evidence="1 2" key="1">
    <citation type="submission" date="2011-05" db="EMBL/GenBank/DDBJ databases">
        <title>Complete sequence of chromosome of Frankia symbiont of Datisca glomerata.</title>
        <authorList>
            <consortium name="US DOE Joint Genome Institute"/>
            <person name="Lucas S."/>
            <person name="Han J."/>
            <person name="Lapidus A."/>
            <person name="Cheng J.-F."/>
            <person name="Goodwin L."/>
            <person name="Pitluck S."/>
            <person name="Peters L."/>
            <person name="Mikhailova N."/>
            <person name="Chertkov O."/>
            <person name="Teshima H."/>
            <person name="Han C."/>
            <person name="Tapia R."/>
            <person name="Land M."/>
            <person name="Hauser L."/>
            <person name="Kyrpides N."/>
            <person name="Ivanova N."/>
            <person name="Pagani I."/>
            <person name="Berry A."/>
            <person name="Pawlowski K."/>
            <person name="Persson T."/>
            <person name="Vanden Heuvel B."/>
            <person name="Benson D."/>
            <person name="Woyke T."/>
        </authorList>
    </citation>
    <scope>NUCLEOTIDE SEQUENCE [LARGE SCALE GENOMIC DNA]</scope>
    <source>
        <strain evidence="2">4085684</strain>
    </source>
</reference>
<dbReference type="AlphaFoldDB" id="F8B1E4"/>
<gene>
    <name evidence="1" type="ordered locus">FsymDg_2438</name>
</gene>
<organism evidence="1 2">
    <name type="scientific">Candidatus Protofrankia datiscae</name>
    <dbReference type="NCBI Taxonomy" id="2716812"/>
    <lineage>
        <taxon>Bacteria</taxon>
        <taxon>Bacillati</taxon>
        <taxon>Actinomycetota</taxon>
        <taxon>Actinomycetes</taxon>
        <taxon>Frankiales</taxon>
        <taxon>Frankiaceae</taxon>
        <taxon>Protofrankia</taxon>
    </lineage>
</organism>
<evidence type="ECO:0000313" key="1">
    <source>
        <dbReference type="EMBL" id="AEH09816.1"/>
    </source>
</evidence>